<protein>
    <submittedName>
        <fullName evidence="1">Uncharacterized protein</fullName>
    </submittedName>
</protein>
<dbReference type="CTD" id="3565804"/>
<dbReference type="AGR" id="WB:WBGene00044372"/>
<sequence>MSFSSCFPTVSGFNLGTFSSSNPPALEEQLLQKSKFVERNAPNVSAAELNFLNGNFGTISASAQLEVLDHKIKIWKKLEHIAIAELNLANLNLINEVRANTGRGFEGLTVLMKQQVALAEKSLQIVEQNLLVAVIDRQLVELTMKMQML</sequence>
<dbReference type="AlphaFoldDB" id="Q4TT84"/>
<reference evidence="1 2" key="1">
    <citation type="journal article" date="1998" name="Science">
        <title>Genome sequence of the nematode C. elegans: a platform for investigating biology.</title>
        <authorList>
            <consortium name="The C. elegans sequencing consortium"/>
            <person name="Sulson J.E."/>
            <person name="Waterston R."/>
        </authorList>
    </citation>
    <scope>NUCLEOTIDE SEQUENCE [LARGE SCALE GENOMIC DNA]</scope>
    <source>
        <strain evidence="1 2">Bristol N2</strain>
    </source>
</reference>
<dbReference type="RefSeq" id="NP_001022493.1">
    <property type="nucleotide sequence ID" value="NM_001027322.1"/>
</dbReference>
<dbReference type="WormBase" id="ZC239.21">
    <property type="protein sequence ID" value="CE38760"/>
    <property type="gene ID" value="WBGene00044372"/>
</dbReference>
<accession>Q4TT84</accession>
<evidence type="ECO:0000313" key="1">
    <source>
        <dbReference type="EMBL" id="CCD64943.1"/>
    </source>
</evidence>
<dbReference type="KEGG" id="cel:CELE_ZC239.21"/>
<gene>
    <name evidence="1" type="ORF">CELE_ZC239.21</name>
    <name evidence="1 3" type="ORF">ZC239.21</name>
</gene>
<organism evidence="1 2">
    <name type="scientific">Caenorhabditis elegans</name>
    <dbReference type="NCBI Taxonomy" id="6239"/>
    <lineage>
        <taxon>Eukaryota</taxon>
        <taxon>Metazoa</taxon>
        <taxon>Ecdysozoa</taxon>
        <taxon>Nematoda</taxon>
        <taxon>Chromadorea</taxon>
        <taxon>Rhabditida</taxon>
        <taxon>Rhabditina</taxon>
        <taxon>Rhabditomorpha</taxon>
        <taxon>Rhabditoidea</taxon>
        <taxon>Rhabditidae</taxon>
        <taxon>Peloderinae</taxon>
        <taxon>Caenorhabditis</taxon>
    </lineage>
</organism>
<keyword evidence="2" id="KW-1185">Reference proteome</keyword>
<evidence type="ECO:0000313" key="2">
    <source>
        <dbReference type="Proteomes" id="UP000001940"/>
    </source>
</evidence>
<dbReference type="EMBL" id="BX284602">
    <property type="protein sequence ID" value="CCD64943.1"/>
    <property type="molecule type" value="Genomic_DNA"/>
</dbReference>
<dbReference type="InParanoid" id="Q4TT84"/>
<dbReference type="PaxDb" id="6239-ZC239.21"/>
<proteinExistence type="predicted"/>
<dbReference type="Bgee" id="WBGene00044372">
    <property type="expression patterns" value="Expressed in embryo and 2 other cell types or tissues"/>
</dbReference>
<dbReference type="UCSC" id="ZC239.21">
    <property type="organism name" value="c. elegans"/>
</dbReference>
<dbReference type="Proteomes" id="UP000001940">
    <property type="component" value="Chromosome II"/>
</dbReference>
<dbReference type="HOGENOM" id="CLU_1751349_0_0_1"/>
<name>Q4TT84_CAEEL</name>
<evidence type="ECO:0000313" key="3">
    <source>
        <dbReference type="WormBase" id="ZC239.21"/>
    </source>
</evidence>
<dbReference type="GeneID" id="3565804"/>